<reference evidence="1" key="2">
    <citation type="journal article" date="2015" name="Fish Shellfish Immunol.">
        <title>Early steps in the European eel (Anguilla anguilla)-Vibrio vulnificus interaction in the gills: Role of the RtxA13 toxin.</title>
        <authorList>
            <person name="Callol A."/>
            <person name="Pajuelo D."/>
            <person name="Ebbesson L."/>
            <person name="Teles M."/>
            <person name="MacKenzie S."/>
            <person name="Amaro C."/>
        </authorList>
    </citation>
    <scope>NUCLEOTIDE SEQUENCE</scope>
</reference>
<proteinExistence type="predicted"/>
<dbReference type="AlphaFoldDB" id="A0A0E9XUF2"/>
<sequence length="16" mass="1939">MAGSPPHRTQWWLCRL</sequence>
<name>A0A0E9XUF2_ANGAN</name>
<dbReference type="EMBL" id="GBXM01002526">
    <property type="protein sequence ID" value="JAI06052.1"/>
    <property type="molecule type" value="Transcribed_RNA"/>
</dbReference>
<protein>
    <submittedName>
        <fullName evidence="1">Uncharacterized protein</fullName>
    </submittedName>
</protein>
<evidence type="ECO:0000313" key="1">
    <source>
        <dbReference type="EMBL" id="JAI06052.1"/>
    </source>
</evidence>
<reference evidence="1" key="1">
    <citation type="submission" date="2014-11" db="EMBL/GenBank/DDBJ databases">
        <authorList>
            <person name="Amaro Gonzalez C."/>
        </authorList>
    </citation>
    <scope>NUCLEOTIDE SEQUENCE</scope>
</reference>
<accession>A0A0E9XUF2</accession>
<organism evidence="1">
    <name type="scientific">Anguilla anguilla</name>
    <name type="common">European freshwater eel</name>
    <name type="synonym">Muraena anguilla</name>
    <dbReference type="NCBI Taxonomy" id="7936"/>
    <lineage>
        <taxon>Eukaryota</taxon>
        <taxon>Metazoa</taxon>
        <taxon>Chordata</taxon>
        <taxon>Craniata</taxon>
        <taxon>Vertebrata</taxon>
        <taxon>Euteleostomi</taxon>
        <taxon>Actinopterygii</taxon>
        <taxon>Neopterygii</taxon>
        <taxon>Teleostei</taxon>
        <taxon>Anguilliformes</taxon>
        <taxon>Anguillidae</taxon>
        <taxon>Anguilla</taxon>
    </lineage>
</organism>